<organism evidence="2 3">
    <name type="scientific">Rotaria magnacalcarata</name>
    <dbReference type="NCBI Taxonomy" id="392030"/>
    <lineage>
        <taxon>Eukaryota</taxon>
        <taxon>Metazoa</taxon>
        <taxon>Spiralia</taxon>
        <taxon>Gnathifera</taxon>
        <taxon>Rotifera</taxon>
        <taxon>Eurotatoria</taxon>
        <taxon>Bdelloidea</taxon>
        <taxon>Philodinida</taxon>
        <taxon>Philodinidae</taxon>
        <taxon>Rotaria</taxon>
    </lineage>
</organism>
<dbReference type="Proteomes" id="UP000663842">
    <property type="component" value="Unassembled WGS sequence"/>
</dbReference>
<evidence type="ECO:0000313" key="1">
    <source>
        <dbReference type="EMBL" id="CAF2044690.1"/>
    </source>
</evidence>
<comment type="caution">
    <text evidence="2">The sequence shown here is derived from an EMBL/GenBank/DDBJ whole genome shotgun (WGS) entry which is preliminary data.</text>
</comment>
<dbReference type="EMBL" id="CAJOBF010004643">
    <property type="protein sequence ID" value="CAF4147261.1"/>
    <property type="molecule type" value="Genomic_DNA"/>
</dbReference>
<protein>
    <submittedName>
        <fullName evidence="2">Uncharacterized protein</fullName>
    </submittedName>
</protein>
<dbReference type="EMBL" id="CAJNRG010002240">
    <property type="protein sequence ID" value="CAF2044690.1"/>
    <property type="molecule type" value="Genomic_DNA"/>
</dbReference>
<dbReference type="Proteomes" id="UP000663887">
    <property type="component" value="Unassembled WGS sequence"/>
</dbReference>
<proteinExistence type="predicted"/>
<evidence type="ECO:0000313" key="3">
    <source>
        <dbReference type="Proteomes" id="UP000663842"/>
    </source>
</evidence>
<feature type="non-terminal residue" evidence="2">
    <location>
        <position position="102"/>
    </location>
</feature>
<name>A0A819XTB3_9BILA</name>
<dbReference type="AlphaFoldDB" id="A0A819XTB3"/>
<reference evidence="2" key="1">
    <citation type="submission" date="2021-02" db="EMBL/GenBank/DDBJ databases">
        <authorList>
            <person name="Nowell W R."/>
        </authorList>
    </citation>
    <scope>NUCLEOTIDE SEQUENCE</scope>
</reference>
<evidence type="ECO:0000313" key="2">
    <source>
        <dbReference type="EMBL" id="CAF4147261.1"/>
    </source>
</evidence>
<accession>A0A819XTB3</accession>
<gene>
    <name evidence="2" type="ORF">UXM345_LOCUS24916</name>
    <name evidence="1" type="ORF">XDN619_LOCUS7374</name>
</gene>
<sequence>MGTMYYWDDDHGSSGKGYTLRDAHLLGDFKKAFGNKDEEFIRVRVYWTPLTIYQRDHDRFYHAFVLLETDLAYYTVEVSERCHTLARSTDKTDIRDYYPGGR</sequence>